<dbReference type="RefSeq" id="WP_158676166.1">
    <property type="nucleotide sequence ID" value="NZ_RAHC01000007.1"/>
</dbReference>
<feature type="non-terminal residue" evidence="2">
    <location>
        <position position="1"/>
    </location>
</feature>
<feature type="domain" description="Peptidase C39-like" evidence="1">
    <location>
        <begin position="41"/>
        <end position="195"/>
    </location>
</feature>
<reference evidence="2 3" key="1">
    <citation type="journal article" date="2019" name="Genome Biol. Evol.">
        <title>Toxin and genome evolution in a Drosophila defensive symbiosis.</title>
        <authorList>
            <person name="Ballinger M.J."/>
            <person name="Gawryluk R.M."/>
            <person name="Perlman S.J."/>
        </authorList>
    </citation>
    <scope>NUCLEOTIDE SEQUENCE [LARGE SCALE GENOMIC DNA]</scope>
    <source>
        <strain evidence="3">sNeo</strain>
    </source>
</reference>
<organism evidence="2 3">
    <name type="scientific">Spiroplasma poulsonii</name>
    <dbReference type="NCBI Taxonomy" id="2138"/>
    <lineage>
        <taxon>Bacteria</taxon>
        <taxon>Bacillati</taxon>
        <taxon>Mycoplasmatota</taxon>
        <taxon>Mollicutes</taxon>
        <taxon>Entomoplasmatales</taxon>
        <taxon>Spiroplasmataceae</taxon>
        <taxon>Spiroplasma</taxon>
    </lineage>
</organism>
<protein>
    <recommendedName>
        <fullName evidence="1">Peptidase C39-like domain-containing protein</fullName>
    </recommendedName>
</protein>
<dbReference type="Pfam" id="PF13529">
    <property type="entry name" value="Peptidase_C39_2"/>
    <property type="match status" value="1"/>
</dbReference>
<name>A0A3S0U852_9MOLU</name>
<sequence>GIIIYIKPYTDNNNSVHIINLILNKNILERRQDNQNNNINLNVPVIRQTEDYWCAPAVGEAILRFFGRDAIIDPQTTNSHEDYDEFQRVLSILMNTVTNPRRNEEGGTLSQDFASALNGQIDRYFLNNQRHYSITELGDFDDTTNRLFYDRVLYSLQNNSPVAFLYHGSNNVNEHDHSHFIVIIGIRNNYNNVIYRYMNPATGTFGEFNSSNLVTYLTPGFNTMFANQVYGGTLVSYTGVSENNCIIPEASLTNIFQAAAATAVGSFAGGSVFPIIGNIIGGAVAFYSWNYLKWLKNCS</sequence>
<proteinExistence type="predicted"/>
<accession>A0A3S0U852</accession>
<dbReference type="EMBL" id="RAHC01000007">
    <property type="protein sequence ID" value="RUP76520.1"/>
    <property type="molecule type" value="Genomic_DNA"/>
</dbReference>
<evidence type="ECO:0000313" key="2">
    <source>
        <dbReference type="EMBL" id="RUP76520.1"/>
    </source>
</evidence>
<dbReference type="Proteomes" id="UP000274545">
    <property type="component" value="Unassembled WGS sequence"/>
</dbReference>
<gene>
    <name evidence="2" type="ORF">D6D54_05640</name>
</gene>
<dbReference type="InterPro" id="IPR039564">
    <property type="entry name" value="Peptidase_C39-like"/>
</dbReference>
<dbReference type="AlphaFoldDB" id="A0A3S0U852"/>
<comment type="caution">
    <text evidence="2">The sequence shown here is derived from an EMBL/GenBank/DDBJ whole genome shotgun (WGS) entry which is preliminary data.</text>
</comment>
<evidence type="ECO:0000259" key="1">
    <source>
        <dbReference type="Pfam" id="PF13529"/>
    </source>
</evidence>
<evidence type="ECO:0000313" key="3">
    <source>
        <dbReference type="Proteomes" id="UP000274545"/>
    </source>
</evidence>